<dbReference type="Proteomes" id="UP000616151">
    <property type="component" value="Unassembled WGS sequence"/>
</dbReference>
<evidence type="ECO:0000313" key="2">
    <source>
        <dbReference type="Proteomes" id="UP000616151"/>
    </source>
</evidence>
<organism evidence="1 2">
    <name type="scientific">Taklimakanibacter albus</name>
    <dbReference type="NCBI Taxonomy" id="2800327"/>
    <lineage>
        <taxon>Bacteria</taxon>
        <taxon>Pseudomonadati</taxon>
        <taxon>Pseudomonadota</taxon>
        <taxon>Alphaproteobacteria</taxon>
        <taxon>Hyphomicrobiales</taxon>
        <taxon>Aestuariivirgaceae</taxon>
        <taxon>Taklimakanibacter</taxon>
    </lineage>
</organism>
<keyword evidence="2" id="KW-1185">Reference proteome</keyword>
<dbReference type="EMBL" id="JAENHL010000007">
    <property type="protein sequence ID" value="MBK1868728.1"/>
    <property type="molecule type" value="Genomic_DNA"/>
</dbReference>
<comment type="caution">
    <text evidence="1">The sequence shown here is derived from an EMBL/GenBank/DDBJ whole genome shotgun (WGS) entry which is preliminary data.</text>
</comment>
<proteinExistence type="predicted"/>
<accession>A0ACC5R822</accession>
<gene>
    <name evidence="1" type="ORF">JHL16_20395</name>
</gene>
<name>A0ACC5R822_9HYPH</name>
<sequence>MSYKTVLVALNEINRLDALNEAAVKIAKLGGAFVRGLYTIPAAQIYPSTGFEAVPQMFEGHQTFFKNNLAKVKSAFEASLQKAGLQGEFIAIEGHSPLISDEIISHGKSADLIIASATDPAEVSGVELDCIERVLIGAGRPLLVLPRRNDHVLDLSRVVVGWNGGREAARSVFDAIPLLKDAQAVDIVCVDPKNEERVTPEEPGRRIVATLQRHGVKAEARTMEGGGESAGKALLKRAQEINAGLLVMGAYGHSRLREFVFGGATRHVLDDMTRPVLMSH</sequence>
<evidence type="ECO:0000313" key="1">
    <source>
        <dbReference type="EMBL" id="MBK1868728.1"/>
    </source>
</evidence>
<reference evidence="1" key="1">
    <citation type="submission" date="2021-01" db="EMBL/GenBank/DDBJ databases">
        <authorList>
            <person name="Sun Q."/>
        </authorList>
    </citation>
    <scope>NUCLEOTIDE SEQUENCE</scope>
    <source>
        <strain evidence="1">YIM B02566</strain>
    </source>
</reference>
<protein>
    <submittedName>
        <fullName evidence="1">Universal stress protein</fullName>
    </submittedName>
</protein>